<dbReference type="PANTHER" id="PTHR42928:SF5">
    <property type="entry name" value="BLR1237 PROTEIN"/>
    <property type="match status" value="1"/>
</dbReference>
<dbReference type="PANTHER" id="PTHR42928">
    <property type="entry name" value="TRICARBOXYLATE-BINDING PROTEIN"/>
    <property type="match status" value="1"/>
</dbReference>
<dbReference type="PIRSF" id="PIRSF017082">
    <property type="entry name" value="YflP"/>
    <property type="match status" value="1"/>
</dbReference>
<accession>A0A225M480</accession>
<dbReference type="RefSeq" id="WP_088605022.1">
    <property type="nucleotide sequence ID" value="NZ_NJIH01000011.1"/>
</dbReference>
<evidence type="ECO:0000313" key="4">
    <source>
        <dbReference type="Proteomes" id="UP000214603"/>
    </source>
</evidence>
<dbReference type="Gene3D" id="3.40.190.10">
    <property type="entry name" value="Periplasmic binding protein-like II"/>
    <property type="match status" value="1"/>
</dbReference>
<name>A0A225M480_9BURK</name>
<sequence length="328" mass="35168">MGRKNLTKHVAGLGSSMILAAAALLGPRAALAAWPQDKPIRMVIPYAPGGATDILGRAVSDKLSKRLNQTIIVENRPGAGSMIGSEYVVRSAPDGYTLVLGSISNVLNAYFYKNPLYDLRKDLEPVTQIVTVPNYLAVSKKLPVKSVADLIKLAKKEPKQLSCAVSGVGSSPYLSCELFKVLAGVDVITAPFKGGAPAIQSTMGGQTTMVFANEVYPYISSGQMRGLGVTTLKRSEYAPDLPAISETLPSYDVTAWYGIWAPAKTPQAIVERLSTEVNQVLKDPAVLQVLEKLGATPTQSSPQAFAKYVNAEMDRWGDLTKKMKVVPQ</sequence>
<keyword evidence="2" id="KW-0732">Signal</keyword>
<comment type="similarity">
    <text evidence="1">Belongs to the UPF0065 (bug) family.</text>
</comment>
<dbReference type="CDD" id="cd13578">
    <property type="entry name" value="PBP2_Bug27"/>
    <property type="match status" value="1"/>
</dbReference>
<feature type="chain" id="PRO_5012781913" description="ABC transporter substrate-binding protein" evidence="2">
    <location>
        <begin position="33"/>
        <end position="328"/>
    </location>
</feature>
<dbReference type="Pfam" id="PF03401">
    <property type="entry name" value="TctC"/>
    <property type="match status" value="1"/>
</dbReference>
<organism evidence="3 4">
    <name type="scientific">Candidimonas nitroreducens</name>
    <dbReference type="NCBI Taxonomy" id="683354"/>
    <lineage>
        <taxon>Bacteria</taxon>
        <taxon>Pseudomonadati</taxon>
        <taxon>Pseudomonadota</taxon>
        <taxon>Betaproteobacteria</taxon>
        <taxon>Burkholderiales</taxon>
        <taxon>Alcaligenaceae</taxon>
        <taxon>Candidimonas</taxon>
    </lineage>
</organism>
<dbReference type="InterPro" id="IPR042100">
    <property type="entry name" value="Bug_dom1"/>
</dbReference>
<dbReference type="OrthoDB" id="8678477at2"/>
<keyword evidence="4" id="KW-1185">Reference proteome</keyword>
<reference evidence="4" key="1">
    <citation type="submission" date="2017-06" db="EMBL/GenBank/DDBJ databases">
        <title>Herbaspirillum phytohormonus sp. nov., isolated from the root nodule of Robinia pseudoacacia in lead-zinc mine.</title>
        <authorList>
            <person name="Fan M."/>
            <person name="Lin Y."/>
        </authorList>
    </citation>
    <scope>NUCLEOTIDE SEQUENCE [LARGE SCALE GENOMIC DNA]</scope>
    <source>
        <strain evidence="4">SC-089</strain>
    </source>
</reference>
<dbReference type="InterPro" id="IPR005064">
    <property type="entry name" value="BUG"/>
</dbReference>
<evidence type="ECO:0000256" key="1">
    <source>
        <dbReference type="ARBA" id="ARBA00006987"/>
    </source>
</evidence>
<dbReference type="Gene3D" id="3.40.190.150">
    <property type="entry name" value="Bordetella uptake gene, domain 1"/>
    <property type="match status" value="1"/>
</dbReference>
<proteinExistence type="inferred from homology"/>
<gene>
    <name evidence="3" type="ORF">CEY11_19125</name>
</gene>
<evidence type="ECO:0000313" key="3">
    <source>
        <dbReference type="EMBL" id="OWT56144.1"/>
    </source>
</evidence>
<evidence type="ECO:0000256" key="2">
    <source>
        <dbReference type="SAM" id="SignalP"/>
    </source>
</evidence>
<comment type="caution">
    <text evidence="3">The sequence shown here is derived from an EMBL/GenBank/DDBJ whole genome shotgun (WGS) entry which is preliminary data.</text>
</comment>
<dbReference type="AlphaFoldDB" id="A0A225M480"/>
<evidence type="ECO:0008006" key="5">
    <source>
        <dbReference type="Google" id="ProtNLM"/>
    </source>
</evidence>
<dbReference type="SUPFAM" id="SSF53850">
    <property type="entry name" value="Periplasmic binding protein-like II"/>
    <property type="match status" value="1"/>
</dbReference>
<dbReference type="EMBL" id="NJIH01000011">
    <property type="protein sequence ID" value="OWT56144.1"/>
    <property type="molecule type" value="Genomic_DNA"/>
</dbReference>
<protein>
    <recommendedName>
        <fullName evidence="5">ABC transporter substrate-binding protein</fullName>
    </recommendedName>
</protein>
<dbReference type="Proteomes" id="UP000214603">
    <property type="component" value="Unassembled WGS sequence"/>
</dbReference>
<feature type="signal peptide" evidence="2">
    <location>
        <begin position="1"/>
        <end position="32"/>
    </location>
</feature>